<dbReference type="RefSeq" id="WP_137734914.1">
    <property type="nucleotide sequence ID" value="NZ_BJCL01000014.1"/>
</dbReference>
<dbReference type="EMBL" id="BJCL01000014">
    <property type="protein sequence ID" value="GCL65199.1"/>
    <property type="molecule type" value="Genomic_DNA"/>
</dbReference>
<organism evidence="2 3">
    <name type="scientific">Pseudaquabacterium pictum</name>
    <dbReference type="NCBI Taxonomy" id="2315236"/>
    <lineage>
        <taxon>Bacteria</taxon>
        <taxon>Pseudomonadati</taxon>
        <taxon>Pseudomonadota</taxon>
        <taxon>Betaproteobacteria</taxon>
        <taxon>Burkholderiales</taxon>
        <taxon>Sphaerotilaceae</taxon>
        <taxon>Pseudaquabacterium</taxon>
    </lineage>
</organism>
<gene>
    <name evidence="2" type="ORF">AQPW35_42800</name>
</gene>
<evidence type="ECO:0000256" key="1">
    <source>
        <dbReference type="HAMAP-Rule" id="MF_00775"/>
    </source>
</evidence>
<sequence>MTTDHTPLPPPPLLIPMTQVHCQVGALVTLGPGPHGERRFVPLRGGTVRGPELNGTLVEGGVDWQVNRADGALDIAAHYVIRADDGGLIEVRSDGVRHGPPEVMARLARGENVPPAAYYFRTAVRFTTGAPAWLHLNKLIAISVGRREASVVKLDFYRLT</sequence>
<dbReference type="Proteomes" id="UP000301751">
    <property type="component" value="Unassembled WGS sequence"/>
</dbReference>
<evidence type="ECO:0000313" key="3">
    <source>
        <dbReference type="Proteomes" id="UP000301751"/>
    </source>
</evidence>
<dbReference type="Gene3D" id="2.40.160.20">
    <property type="match status" value="1"/>
</dbReference>
<comment type="similarity">
    <text evidence="1">Belongs to the UPF0311 family.</text>
</comment>
<dbReference type="PANTHER" id="PTHR37315">
    <property type="entry name" value="UPF0311 PROTEIN BLR7842"/>
    <property type="match status" value="1"/>
</dbReference>
<protein>
    <recommendedName>
        <fullName evidence="1">UPF0311 protein AQPW35_42800</fullName>
    </recommendedName>
</protein>
<reference evidence="3" key="1">
    <citation type="submission" date="2019-03" db="EMBL/GenBank/DDBJ databases">
        <title>Aquabacterium pictum sp.nov., the first bacteriochlorophyll a-containing freshwater bacterium in the genus Aquabacterium of the class Betaproteobacteria.</title>
        <authorList>
            <person name="Hirose S."/>
            <person name="Tank M."/>
            <person name="Hara E."/>
            <person name="Tamaki H."/>
            <person name="Takaichi S."/>
            <person name="Haruta S."/>
            <person name="Hanada S."/>
        </authorList>
    </citation>
    <scope>NUCLEOTIDE SEQUENCE [LARGE SCALE GENOMIC DNA]</scope>
    <source>
        <strain evidence="3">W35</strain>
    </source>
</reference>
<comment type="caution">
    <text evidence="2">The sequence shown here is derived from an EMBL/GenBank/DDBJ whole genome shotgun (WGS) entry which is preliminary data.</text>
</comment>
<proteinExistence type="inferred from homology"/>
<accession>A0A480AU24</accession>
<keyword evidence="3" id="KW-1185">Reference proteome</keyword>
<dbReference type="HAMAP" id="MF_00775">
    <property type="entry name" value="UPF0311"/>
    <property type="match status" value="1"/>
</dbReference>
<dbReference type="Pfam" id="PF11578">
    <property type="entry name" value="DUF3237"/>
    <property type="match status" value="1"/>
</dbReference>
<dbReference type="InterPro" id="IPR020915">
    <property type="entry name" value="UPF0311"/>
</dbReference>
<dbReference type="PANTHER" id="PTHR37315:SF1">
    <property type="entry name" value="UPF0311 PROTEIN BLR7842"/>
    <property type="match status" value="1"/>
</dbReference>
<evidence type="ECO:0000313" key="2">
    <source>
        <dbReference type="EMBL" id="GCL65199.1"/>
    </source>
</evidence>
<name>A0A480AU24_9BURK</name>
<dbReference type="OrthoDB" id="5294829at2"/>
<dbReference type="AlphaFoldDB" id="A0A480AU24"/>